<evidence type="ECO:0000256" key="17">
    <source>
        <dbReference type="ARBA" id="ARBA00081533"/>
    </source>
</evidence>
<keyword evidence="7" id="KW-0378">Hydrolase</keyword>
<protein>
    <recommendedName>
        <fullName evidence="16">Acyl-coenzyme A thioesterase 13</fullName>
    </recommendedName>
    <alternativeName>
        <fullName evidence="17">Hotdog-fold thioesterase superfamily member 2</fullName>
    </alternativeName>
    <alternativeName>
        <fullName evidence="18">Thioesterase superfamily member 2</fullName>
    </alternativeName>
</protein>
<sequence length="211" mass="22866">MSFRENTGMSMKISLFFFQHKHIPRSHRVKCSISHIGGNGILVNETESLKKITMEKARENLGITEEELEAVSQLTVRPRQAGSGPSFYEVFALRGILVDRVEPGFVACTYKVPPRLTDASGKLSSGAIAGLVDEVGAAAIHIEGLPMEVSVDMSISYLSAARANDELEITSKALGRKGGYFGTIVQLKNKATGEVVAEGRHSLYGKARSKI</sequence>
<dbReference type="Proteomes" id="UP001141806">
    <property type="component" value="Unassembled WGS sequence"/>
</dbReference>
<evidence type="ECO:0000256" key="6">
    <source>
        <dbReference type="ARBA" id="ARBA00022490"/>
    </source>
</evidence>
<comment type="function">
    <text evidence="14">Catalyzes the hydrolysis of acyl-CoAs into free fatty acids and coenzyme A (CoASH), regulating their respective intracellular levels. Has acyl-CoA thioesterase activity towards medium (C12) and long-chain (C18) fatty acyl-CoA substrates. Can also hydrolyze 3-hydroxyphenylacetyl-CoA and 3,4-dihydroxyphenylacetyl-CoA (in vitro). May play a role in controlling adaptive thermogenesis.</text>
</comment>
<comment type="caution">
    <text evidence="20">The sequence shown here is derived from an EMBL/GenBank/DDBJ whole genome shotgun (WGS) entry which is preliminary data.</text>
</comment>
<feature type="domain" description="Thioesterase" evidence="19">
    <location>
        <begin position="123"/>
        <end position="173"/>
    </location>
</feature>
<evidence type="ECO:0000256" key="10">
    <source>
        <dbReference type="ARBA" id="ARBA00023128"/>
    </source>
</evidence>
<evidence type="ECO:0000313" key="21">
    <source>
        <dbReference type="Proteomes" id="UP001141806"/>
    </source>
</evidence>
<keyword evidence="8" id="KW-0007">Acetylation</keyword>
<evidence type="ECO:0000256" key="4">
    <source>
        <dbReference type="ARBA" id="ARBA00004514"/>
    </source>
</evidence>
<comment type="catalytic activity">
    <reaction evidence="13">
        <text>a fatty acyl-CoA + H2O = a fatty acid + CoA + H(+)</text>
        <dbReference type="Rhea" id="RHEA:16781"/>
        <dbReference type="ChEBI" id="CHEBI:15377"/>
        <dbReference type="ChEBI" id="CHEBI:15378"/>
        <dbReference type="ChEBI" id="CHEBI:28868"/>
        <dbReference type="ChEBI" id="CHEBI:57287"/>
        <dbReference type="ChEBI" id="CHEBI:77636"/>
    </reaction>
    <physiologicalReaction direction="left-to-right" evidence="13">
        <dbReference type="Rhea" id="RHEA:16782"/>
    </physiologicalReaction>
</comment>
<dbReference type="GO" id="GO:0005634">
    <property type="term" value="C:nucleus"/>
    <property type="evidence" value="ECO:0007669"/>
    <property type="project" value="UniProtKB-SubCell"/>
</dbReference>
<evidence type="ECO:0000256" key="3">
    <source>
        <dbReference type="ARBA" id="ARBA00004186"/>
    </source>
</evidence>
<evidence type="ECO:0000256" key="11">
    <source>
        <dbReference type="ARBA" id="ARBA00023212"/>
    </source>
</evidence>
<comment type="subunit">
    <text evidence="15">Homotetramer. Interacts with PCTP.</text>
</comment>
<dbReference type="SUPFAM" id="SSF54637">
    <property type="entry name" value="Thioesterase/thiol ester dehydrase-isomerase"/>
    <property type="match status" value="1"/>
</dbReference>
<evidence type="ECO:0000256" key="1">
    <source>
        <dbReference type="ARBA" id="ARBA00004123"/>
    </source>
</evidence>
<evidence type="ECO:0000256" key="18">
    <source>
        <dbReference type="ARBA" id="ARBA00083956"/>
    </source>
</evidence>
<dbReference type="GO" id="GO:0005829">
    <property type="term" value="C:cytosol"/>
    <property type="evidence" value="ECO:0007669"/>
    <property type="project" value="UniProtKB-SubCell"/>
</dbReference>
<evidence type="ECO:0000256" key="9">
    <source>
        <dbReference type="ARBA" id="ARBA00023098"/>
    </source>
</evidence>
<evidence type="ECO:0000256" key="14">
    <source>
        <dbReference type="ARBA" id="ARBA00058205"/>
    </source>
</evidence>
<evidence type="ECO:0000256" key="12">
    <source>
        <dbReference type="ARBA" id="ARBA00023242"/>
    </source>
</evidence>
<keyword evidence="11" id="KW-0206">Cytoskeleton</keyword>
<dbReference type="Pfam" id="PF03061">
    <property type="entry name" value="4HBT"/>
    <property type="match status" value="1"/>
</dbReference>
<evidence type="ECO:0000313" key="20">
    <source>
        <dbReference type="EMBL" id="KAJ4979613.1"/>
    </source>
</evidence>
<dbReference type="FunFam" id="3.10.129.10:FF:000021">
    <property type="entry name" value="Acyl-coenzyme A thioesterase 13"/>
    <property type="match status" value="1"/>
</dbReference>
<reference evidence="20" key="1">
    <citation type="journal article" date="2023" name="Plant J.">
        <title>The genome of the king protea, Protea cynaroides.</title>
        <authorList>
            <person name="Chang J."/>
            <person name="Duong T.A."/>
            <person name="Schoeman C."/>
            <person name="Ma X."/>
            <person name="Roodt D."/>
            <person name="Barker N."/>
            <person name="Li Z."/>
            <person name="Van de Peer Y."/>
            <person name="Mizrachi E."/>
        </authorList>
    </citation>
    <scope>NUCLEOTIDE SEQUENCE</scope>
    <source>
        <tissue evidence="20">Young leaves</tissue>
    </source>
</reference>
<dbReference type="GO" id="GO:0047617">
    <property type="term" value="F:fatty acyl-CoA hydrolase activity"/>
    <property type="evidence" value="ECO:0007669"/>
    <property type="project" value="InterPro"/>
</dbReference>
<evidence type="ECO:0000256" key="2">
    <source>
        <dbReference type="ARBA" id="ARBA00004173"/>
    </source>
</evidence>
<evidence type="ECO:0000259" key="19">
    <source>
        <dbReference type="Pfam" id="PF03061"/>
    </source>
</evidence>
<keyword evidence="9" id="KW-0443">Lipid metabolism</keyword>
<evidence type="ECO:0000256" key="16">
    <source>
        <dbReference type="ARBA" id="ARBA00067273"/>
    </source>
</evidence>
<dbReference type="OrthoDB" id="46529at2759"/>
<dbReference type="AlphaFoldDB" id="A0A9Q0KZ80"/>
<evidence type="ECO:0000256" key="7">
    <source>
        <dbReference type="ARBA" id="ARBA00022801"/>
    </source>
</evidence>
<keyword evidence="21" id="KW-1185">Reference proteome</keyword>
<dbReference type="EMBL" id="JAMYWD010000002">
    <property type="protein sequence ID" value="KAJ4979613.1"/>
    <property type="molecule type" value="Genomic_DNA"/>
</dbReference>
<gene>
    <name evidence="20" type="ORF">NE237_010393</name>
</gene>
<comment type="similarity">
    <text evidence="5">Belongs to the thioesterase PaaI family.</text>
</comment>
<evidence type="ECO:0000256" key="5">
    <source>
        <dbReference type="ARBA" id="ARBA00008324"/>
    </source>
</evidence>
<keyword evidence="10" id="KW-0496">Mitochondrion</keyword>
<proteinExistence type="inferred from homology"/>
<keyword evidence="12" id="KW-0539">Nucleus</keyword>
<dbReference type="GO" id="GO:0006629">
    <property type="term" value="P:lipid metabolic process"/>
    <property type="evidence" value="ECO:0007669"/>
    <property type="project" value="UniProtKB-KW"/>
</dbReference>
<dbReference type="InterPro" id="IPR039298">
    <property type="entry name" value="ACOT13"/>
</dbReference>
<accession>A0A9Q0KZ80</accession>
<dbReference type="PANTHER" id="PTHR21660:SF8">
    <property type="entry name" value="OS02G0521700 PROTEIN"/>
    <property type="match status" value="1"/>
</dbReference>
<dbReference type="GO" id="GO:0005819">
    <property type="term" value="C:spindle"/>
    <property type="evidence" value="ECO:0007669"/>
    <property type="project" value="UniProtKB-SubCell"/>
</dbReference>
<organism evidence="20 21">
    <name type="scientific">Protea cynaroides</name>
    <dbReference type="NCBI Taxonomy" id="273540"/>
    <lineage>
        <taxon>Eukaryota</taxon>
        <taxon>Viridiplantae</taxon>
        <taxon>Streptophyta</taxon>
        <taxon>Embryophyta</taxon>
        <taxon>Tracheophyta</taxon>
        <taxon>Spermatophyta</taxon>
        <taxon>Magnoliopsida</taxon>
        <taxon>Proteales</taxon>
        <taxon>Proteaceae</taxon>
        <taxon>Protea</taxon>
    </lineage>
</organism>
<dbReference type="GO" id="GO:0005739">
    <property type="term" value="C:mitochondrion"/>
    <property type="evidence" value="ECO:0007669"/>
    <property type="project" value="UniProtKB-SubCell"/>
</dbReference>
<dbReference type="Gene3D" id="3.10.129.10">
    <property type="entry name" value="Hotdog Thioesterase"/>
    <property type="match status" value="1"/>
</dbReference>
<keyword evidence="6" id="KW-0963">Cytoplasm</keyword>
<evidence type="ECO:0000256" key="13">
    <source>
        <dbReference type="ARBA" id="ARBA00052976"/>
    </source>
</evidence>
<dbReference type="InterPro" id="IPR029069">
    <property type="entry name" value="HotDog_dom_sf"/>
</dbReference>
<name>A0A9Q0KZ80_9MAGN</name>
<dbReference type="CDD" id="cd03443">
    <property type="entry name" value="PaaI_thioesterase"/>
    <property type="match status" value="1"/>
</dbReference>
<comment type="subcellular location">
    <subcellularLocation>
        <location evidence="3">Cytoplasm</location>
        <location evidence="3">Cytoskeleton</location>
        <location evidence="3">Spindle</location>
    </subcellularLocation>
    <subcellularLocation>
        <location evidence="4">Cytoplasm</location>
        <location evidence="4">Cytosol</location>
    </subcellularLocation>
    <subcellularLocation>
        <location evidence="2">Mitochondrion</location>
    </subcellularLocation>
    <subcellularLocation>
        <location evidence="1">Nucleus</location>
    </subcellularLocation>
</comment>
<dbReference type="InterPro" id="IPR006683">
    <property type="entry name" value="Thioestr_dom"/>
</dbReference>
<dbReference type="PANTHER" id="PTHR21660">
    <property type="entry name" value="THIOESTERASE SUPERFAMILY MEMBER-RELATED"/>
    <property type="match status" value="1"/>
</dbReference>
<evidence type="ECO:0000256" key="15">
    <source>
        <dbReference type="ARBA" id="ARBA00064709"/>
    </source>
</evidence>
<evidence type="ECO:0000256" key="8">
    <source>
        <dbReference type="ARBA" id="ARBA00022990"/>
    </source>
</evidence>